<dbReference type="EMBL" id="CP151087">
    <property type="protein sequence ID" value="WZN56830.1"/>
    <property type="molecule type" value="Genomic_DNA"/>
</dbReference>
<keyword evidence="2" id="KW-1185">Reference proteome</keyword>
<accession>A0ACD5C4R0</accession>
<sequence length="152" mass="17771">MIEQYLAKAPKRFLSYAMGLTKDIDDANDIIQEAIISIWRSRDRTNDLSDGYFKYVLKQKFVSLIRKQKKNMQLLLDSEPISHNDALTKFYLKELDQIVDTANPLHRDVFRLNMAGYKFREIAEMLDIPEGTAVGSMRYIRIKIKTKLLEHA</sequence>
<evidence type="ECO:0000313" key="2">
    <source>
        <dbReference type="Proteomes" id="UP001485301"/>
    </source>
</evidence>
<proteinExistence type="predicted"/>
<dbReference type="Proteomes" id="UP001485301">
    <property type="component" value="Chromosome"/>
</dbReference>
<gene>
    <name evidence="1" type="ORF">AACH28_04685</name>
</gene>
<reference evidence="1" key="1">
    <citation type="submission" date="2024-04" db="EMBL/GenBank/DDBJ databases">
        <title>Complete genome sequence of Sphingobacterium thalpophiium BAA-1094.</title>
        <authorList>
            <person name="Adaikpoh B.I."/>
        </authorList>
    </citation>
    <scope>NUCLEOTIDE SEQUENCE</scope>
    <source>
        <strain evidence="1">BAA-1094</strain>
    </source>
</reference>
<organism evidence="1 2">
    <name type="scientific">Sphingobacterium thalpophilum</name>
    <dbReference type="NCBI Taxonomy" id="259"/>
    <lineage>
        <taxon>Bacteria</taxon>
        <taxon>Pseudomonadati</taxon>
        <taxon>Bacteroidota</taxon>
        <taxon>Sphingobacteriia</taxon>
        <taxon>Sphingobacteriales</taxon>
        <taxon>Sphingobacteriaceae</taxon>
        <taxon>Sphingobacterium</taxon>
    </lineage>
</organism>
<evidence type="ECO:0000313" key="1">
    <source>
        <dbReference type="EMBL" id="WZN56830.1"/>
    </source>
</evidence>
<protein>
    <submittedName>
        <fullName evidence="1">Sigma-70 family RNA polymerase sigma factor</fullName>
    </submittedName>
</protein>
<name>A0ACD5C4R0_9SPHI</name>